<comment type="caution">
    <text evidence="4">The sequence shown here is derived from an EMBL/GenBank/DDBJ whole genome shotgun (WGS) entry which is preliminary data.</text>
</comment>
<dbReference type="Gene3D" id="3.10.350.10">
    <property type="entry name" value="LysM domain"/>
    <property type="match status" value="1"/>
</dbReference>
<dbReference type="SUPFAM" id="SSF110997">
    <property type="entry name" value="Sporulation related repeat"/>
    <property type="match status" value="1"/>
</dbReference>
<dbReference type="PROSITE" id="PS51782">
    <property type="entry name" value="LYSM"/>
    <property type="match status" value="1"/>
</dbReference>
<feature type="signal peptide" evidence="1">
    <location>
        <begin position="1"/>
        <end position="30"/>
    </location>
</feature>
<feature type="domain" description="SPOR" evidence="2">
    <location>
        <begin position="80"/>
        <end position="159"/>
    </location>
</feature>
<dbReference type="GO" id="GO:0042834">
    <property type="term" value="F:peptidoglycan binding"/>
    <property type="evidence" value="ECO:0007669"/>
    <property type="project" value="InterPro"/>
</dbReference>
<dbReference type="CDD" id="cd00118">
    <property type="entry name" value="LysM"/>
    <property type="match status" value="1"/>
</dbReference>
<dbReference type="SMART" id="SM00257">
    <property type="entry name" value="LysM"/>
    <property type="match status" value="1"/>
</dbReference>
<accession>A0A0M2SSR0</accession>
<sequence length="290" mass="32763">MKKFKYFTRLTFSTLLMVSLLFFGAGSGSANDDSITVKKGDTLYSLSKNYNLSIQELKDYNLLTTNTIYAGQKLLIPGLNQNIPLYVVVGGSYAQKANADKQAAALKKKNIDVVTVKKVINGKPFYRIQAGVFSNKLNAEKQKQILKKNGIKDAYVLTEKPLHLNGINVGSSYNHLLKQFGKPIKTEDYLNVRSLYYQKHGAGVRVNFKMDNGSVFGLQAYPEFLKMTSVPKEKSKVLDMYGYPNEVKKVTCYESASCEQFIYLLNKNKLTVQFDRDGRSVQYLDLSRME</sequence>
<dbReference type="EMBL" id="LAYY01000024">
    <property type="protein sequence ID" value="KKK36731.1"/>
    <property type="molecule type" value="Genomic_DNA"/>
</dbReference>
<dbReference type="InterPro" id="IPR018392">
    <property type="entry name" value="LysM"/>
</dbReference>
<proteinExistence type="predicted"/>
<dbReference type="Pfam" id="PF05036">
    <property type="entry name" value="SPOR"/>
    <property type="match status" value="1"/>
</dbReference>
<evidence type="ECO:0008006" key="6">
    <source>
        <dbReference type="Google" id="ProtNLM"/>
    </source>
</evidence>
<dbReference type="Gene3D" id="3.30.70.1070">
    <property type="entry name" value="Sporulation related repeat"/>
    <property type="match status" value="1"/>
</dbReference>
<dbReference type="InterPro" id="IPR036680">
    <property type="entry name" value="SPOR-like_sf"/>
</dbReference>
<evidence type="ECO:0000259" key="3">
    <source>
        <dbReference type="PROSITE" id="PS51782"/>
    </source>
</evidence>
<name>A0A0M2SSR0_9BACI</name>
<organism evidence="4 5">
    <name type="scientific">Mesobacillus campisalis</name>
    <dbReference type="NCBI Taxonomy" id="1408103"/>
    <lineage>
        <taxon>Bacteria</taxon>
        <taxon>Bacillati</taxon>
        <taxon>Bacillota</taxon>
        <taxon>Bacilli</taxon>
        <taxon>Bacillales</taxon>
        <taxon>Bacillaceae</taxon>
        <taxon>Mesobacillus</taxon>
    </lineage>
</organism>
<keyword evidence="1" id="KW-0732">Signal</keyword>
<dbReference type="PROSITE" id="PS51724">
    <property type="entry name" value="SPOR"/>
    <property type="match status" value="1"/>
</dbReference>
<protein>
    <recommendedName>
        <fullName evidence="6">Peptidoglycan-binding protein</fullName>
    </recommendedName>
</protein>
<dbReference type="SUPFAM" id="SSF54106">
    <property type="entry name" value="LysM domain"/>
    <property type="match status" value="1"/>
</dbReference>
<dbReference type="PATRIC" id="fig|1408103.3.peg.3971"/>
<evidence type="ECO:0000313" key="4">
    <source>
        <dbReference type="EMBL" id="KKK36731.1"/>
    </source>
</evidence>
<feature type="chain" id="PRO_5005641876" description="Peptidoglycan-binding protein" evidence="1">
    <location>
        <begin position="31"/>
        <end position="290"/>
    </location>
</feature>
<evidence type="ECO:0000259" key="2">
    <source>
        <dbReference type="PROSITE" id="PS51724"/>
    </source>
</evidence>
<keyword evidence="5" id="KW-1185">Reference proteome</keyword>
<dbReference type="Proteomes" id="UP000034166">
    <property type="component" value="Unassembled WGS sequence"/>
</dbReference>
<gene>
    <name evidence="4" type="ORF">WQ57_17900</name>
</gene>
<dbReference type="Pfam" id="PF01476">
    <property type="entry name" value="LysM"/>
    <property type="match status" value="1"/>
</dbReference>
<evidence type="ECO:0000313" key="5">
    <source>
        <dbReference type="Proteomes" id="UP000034166"/>
    </source>
</evidence>
<dbReference type="InterPro" id="IPR007730">
    <property type="entry name" value="SPOR-like_dom"/>
</dbReference>
<feature type="domain" description="LysM" evidence="3">
    <location>
        <begin position="33"/>
        <end position="76"/>
    </location>
</feature>
<reference evidence="4 5" key="1">
    <citation type="submission" date="2015-04" db="EMBL/GenBank/DDBJ databases">
        <title>Taxonomic description and genome sequence of Bacillus campisalis sp. nov., a novel member of the genus Bacillus isolated from solar saltern.</title>
        <authorList>
            <person name="Mathan Kumar R."/>
            <person name="Kaur G."/>
            <person name="Kumar A."/>
            <person name="Singh N.K."/>
            <person name="Kaur N."/>
            <person name="Kumar N."/>
            <person name="Mayilraj S."/>
        </authorList>
    </citation>
    <scope>NUCLEOTIDE SEQUENCE [LARGE SCALE GENOMIC DNA]</scope>
    <source>
        <strain evidence="4 5">SA2-6</strain>
    </source>
</reference>
<dbReference type="RefSeq" id="WP_046525130.1">
    <property type="nucleotide sequence ID" value="NZ_LAYY01000024.1"/>
</dbReference>
<dbReference type="InterPro" id="IPR036779">
    <property type="entry name" value="LysM_dom_sf"/>
</dbReference>
<dbReference type="AlphaFoldDB" id="A0A0M2SSR0"/>
<evidence type="ECO:0000256" key="1">
    <source>
        <dbReference type="SAM" id="SignalP"/>
    </source>
</evidence>